<name>E8V190_TERSS</name>
<dbReference type="InterPro" id="IPR041796">
    <property type="entry name" value="Mre11_N"/>
</dbReference>
<dbReference type="Pfam" id="PF00149">
    <property type="entry name" value="Metallophos"/>
    <property type="match status" value="1"/>
</dbReference>
<reference evidence="3 4" key="1">
    <citation type="journal article" date="2012" name="Stand. Genomic Sci.">
        <title>Complete genome sequence of Terriglobus saanensis type strain SP1PR4(T), an Acidobacteria from tundra soil.</title>
        <authorList>
            <person name="Rawat S.R."/>
            <person name="Mannisto M.K."/>
            <person name="Starovoytov V."/>
            <person name="Goodwin L."/>
            <person name="Nolan M."/>
            <person name="Hauser L."/>
            <person name="Land M."/>
            <person name="Davenport K.W."/>
            <person name="Woyke T."/>
            <person name="Haggblom M.M."/>
        </authorList>
    </citation>
    <scope>NUCLEOTIDE SEQUENCE</scope>
    <source>
        <strain evidence="4">ATCC BAA-1853 / DSM 23119 / SP1PR4</strain>
    </source>
</reference>
<dbReference type="AlphaFoldDB" id="E8V190"/>
<dbReference type="GO" id="GO:0016787">
    <property type="term" value="F:hydrolase activity"/>
    <property type="evidence" value="ECO:0007669"/>
    <property type="project" value="UniProtKB-KW"/>
</dbReference>
<dbReference type="Proteomes" id="UP000006844">
    <property type="component" value="Chromosome"/>
</dbReference>
<dbReference type="KEGG" id="tsa:AciPR4_3756"/>
<dbReference type="Gene3D" id="3.60.21.10">
    <property type="match status" value="1"/>
</dbReference>
<dbReference type="HOGENOM" id="CLU_026621_4_0_0"/>
<evidence type="ECO:0000313" key="4">
    <source>
        <dbReference type="Proteomes" id="UP000006844"/>
    </source>
</evidence>
<dbReference type="PANTHER" id="PTHR30337:SF7">
    <property type="entry name" value="PHOSPHOESTERASE"/>
    <property type="match status" value="1"/>
</dbReference>
<evidence type="ECO:0000256" key="1">
    <source>
        <dbReference type="ARBA" id="ARBA00022801"/>
    </source>
</evidence>
<evidence type="ECO:0000313" key="3">
    <source>
        <dbReference type="EMBL" id="ADV84505.1"/>
    </source>
</evidence>
<dbReference type="InterPro" id="IPR014576">
    <property type="entry name" value="Pesterase_YhaO"/>
</dbReference>
<dbReference type="InterPro" id="IPR029052">
    <property type="entry name" value="Metallo-depent_PP-like"/>
</dbReference>
<evidence type="ECO:0000259" key="2">
    <source>
        <dbReference type="Pfam" id="PF00149"/>
    </source>
</evidence>
<protein>
    <submittedName>
        <fullName evidence="3">Metallophosphoesterase</fullName>
    </submittedName>
</protein>
<dbReference type="SUPFAM" id="SSF56300">
    <property type="entry name" value="Metallo-dependent phosphatases"/>
    <property type="match status" value="1"/>
</dbReference>
<proteinExistence type="predicted"/>
<dbReference type="RefSeq" id="WP_013570235.1">
    <property type="nucleotide sequence ID" value="NC_014963.1"/>
</dbReference>
<dbReference type="CDD" id="cd00840">
    <property type="entry name" value="MPP_Mre11_N"/>
    <property type="match status" value="1"/>
</dbReference>
<keyword evidence="4" id="KW-1185">Reference proteome</keyword>
<dbReference type="STRING" id="401053.AciPR4_3756"/>
<gene>
    <name evidence="3" type="ordered locus">AciPR4_3756</name>
</gene>
<dbReference type="InterPro" id="IPR050535">
    <property type="entry name" value="DNA_Repair-Maintenance_Comp"/>
</dbReference>
<sequence length="439" mass="48431">MPTSKSQLYRGATLDSDYTSPMPTFRFIHAADIHLDSPLRGLSRYEGLPIEEIREASRSAFDRLIRFACSEKVDFVVIAGDLYDSDWKDMGTGLYFAKAMGRLGSAGIPVFLIRGNHDAVSVLTRSLPLPENVHVFSDRVAETKQLEALRVALHGRSFGSRREVDDITPSYPEPVSGFFNIGILHTSLNGYAEHEPYAPCNLAALEAKGYDYWALGHVHEHAILNTSPYVVFSGVLQGRHIREQGPKGAVLVEVEDGAVKRAEHIPLDVFRWAIVAVDCTEIDQLEDLQGLIRREIRSHLEMLGTNPPVVIQLVLKGSTPLHARIMESSGQIRDDARAIAVELSTDLWLEKLKIQVEAPKESAPNPQVGGLDELLASAASDDLLSKKLQNELTPFLLAYPKPPSETEETVVLLARAGSWNELISLASKTLQARLVSAED</sequence>
<dbReference type="eggNOG" id="COG0420">
    <property type="taxonomic scope" value="Bacteria"/>
</dbReference>
<keyword evidence="1" id="KW-0378">Hydrolase</keyword>
<accession>E8V190</accession>
<dbReference type="PANTHER" id="PTHR30337">
    <property type="entry name" value="COMPONENT OF ATP-DEPENDENT DSDNA EXONUCLEASE"/>
    <property type="match status" value="1"/>
</dbReference>
<dbReference type="PIRSF" id="PIRSF033091">
    <property type="entry name" value="Pesterase_YhaO"/>
    <property type="match status" value="1"/>
</dbReference>
<feature type="domain" description="Calcineurin-like phosphoesterase" evidence="2">
    <location>
        <begin position="25"/>
        <end position="220"/>
    </location>
</feature>
<dbReference type="EMBL" id="CP002467">
    <property type="protein sequence ID" value="ADV84505.1"/>
    <property type="molecule type" value="Genomic_DNA"/>
</dbReference>
<dbReference type="InterPro" id="IPR004843">
    <property type="entry name" value="Calcineurin-like_PHP"/>
</dbReference>
<organism evidence="3 4">
    <name type="scientific">Terriglobus saanensis (strain ATCC BAA-1853 / DSM 23119 / SP1PR4)</name>
    <dbReference type="NCBI Taxonomy" id="401053"/>
    <lineage>
        <taxon>Bacteria</taxon>
        <taxon>Pseudomonadati</taxon>
        <taxon>Acidobacteriota</taxon>
        <taxon>Terriglobia</taxon>
        <taxon>Terriglobales</taxon>
        <taxon>Acidobacteriaceae</taxon>
        <taxon>Terriglobus</taxon>
    </lineage>
</organism>